<dbReference type="PROSITE" id="PS50894">
    <property type="entry name" value="HPT"/>
    <property type="match status" value="1"/>
</dbReference>
<protein>
    <submittedName>
        <fullName evidence="3">Hpt domain-containing protein</fullName>
    </submittedName>
</protein>
<name>A0A3D9HFY7_9FLAO</name>
<organism evidence="3 4">
    <name type="scientific">Seonamhaeicola aphaedonensis</name>
    <dbReference type="NCBI Taxonomy" id="1461338"/>
    <lineage>
        <taxon>Bacteria</taxon>
        <taxon>Pseudomonadati</taxon>
        <taxon>Bacteroidota</taxon>
        <taxon>Flavobacteriia</taxon>
        <taxon>Flavobacteriales</taxon>
        <taxon>Flavobacteriaceae</taxon>
    </lineage>
</organism>
<evidence type="ECO:0000256" key="1">
    <source>
        <dbReference type="PROSITE-ProRule" id="PRU00110"/>
    </source>
</evidence>
<dbReference type="Pfam" id="PF01627">
    <property type="entry name" value="Hpt"/>
    <property type="match status" value="1"/>
</dbReference>
<keyword evidence="1" id="KW-0597">Phosphoprotein</keyword>
<dbReference type="SUPFAM" id="SSF47226">
    <property type="entry name" value="Histidine-containing phosphotransfer domain, HPT domain"/>
    <property type="match status" value="1"/>
</dbReference>
<dbReference type="InterPro" id="IPR008207">
    <property type="entry name" value="Sig_transdc_His_kin_Hpt_dom"/>
</dbReference>
<dbReference type="RefSeq" id="WP_116524056.1">
    <property type="nucleotide sequence ID" value="NZ_QRDX01000004.1"/>
</dbReference>
<dbReference type="EMBL" id="QRDX01000004">
    <property type="protein sequence ID" value="RED48412.1"/>
    <property type="molecule type" value="Genomic_DNA"/>
</dbReference>
<dbReference type="Gene3D" id="1.20.120.160">
    <property type="entry name" value="HPT domain"/>
    <property type="match status" value="1"/>
</dbReference>
<keyword evidence="4" id="KW-1185">Reference proteome</keyword>
<dbReference type="GO" id="GO:0004672">
    <property type="term" value="F:protein kinase activity"/>
    <property type="evidence" value="ECO:0007669"/>
    <property type="project" value="UniProtKB-ARBA"/>
</dbReference>
<accession>A0A3D9HFY7</accession>
<dbReference type="GO" id="GO:0000160">
    <property type="term" value="P:phosphorelay signal transduction system"/>
    <property type="evidence" value="ECO:0007669"/>
    <property type="project" value="InterPro"/>
</dbReference>
<gene>
    <name evidence="3" type="ORF">DFQ02_104258</name>
</gene>
<dbReference type="OrthoDB" id="7478530at2"/>
<proteinExistence type="predicted"/>
<dbReference type="InterPro" id="IPR036641">
    <property type="entry name" value="HPT_dom_sf"/>
</dbReference>
<feature type="modified residue" description="Phosphohistidine" evidence="1">
    <location>
        <position position="56"/>
    </location>
</feature>
<evidence type="ECO:0000313" key="3">
    <source>
        <dbReference type="EMBL" id="RED48412.1"/>
    </source>
</evidence>
<dbReference type="AlphaFoldDB" id="A0A3D9HFY7"/>
<evidence type="ECO:0000313" key="4">
    <source>
        <dbReference type="Proteomes" id="UP000256629"/>
    </source>
</evidence>
<sequence length="113" mass="12756">MEQHYKLFRVKELADNDADFIATLAEAFLEEVAPDLERLKNAVAAEDYQEAYQAAHKMKPTVDLFELGVLDTLIEVQDWGKFTKKGEDITPQLAIVVDAVEKALAEIKSDFNL</sequence>
<comment type="caution">
    <text evidence="3">The sequence shown here is derived from an EMBL/GenBank/DDBJ whole genome shotgun (WGS) entry which is preliminary data.</text>
</comment>
<reference evidence="3 4" key="1">
    <citation type="submission" date="2018-07" db="EMBL/GenBank/DDBJ databases">
        <title>Genomic Encyclopedia of Type Strains, Phase III (KMG-III): the genomes of soil and plant-associated and newly described type strains.</title>
        <authorList>
            <person name="Whitman W."/>
        </authorList>
    </citation>
    <scope>NUCLEOTIDE SEQUENCE [LARGE SCALE GENOMIC DNA]</scope>
    <source>
        <strain evidence="3 4">CECT 8487</strain>
    </source>
</reference>
<evidence type="ECO:0000259" key="2">
    <source>
        <dbReference type="PROSITE" id="PS50894"/>
    </source>
</evidence>
<dbReference type="Proteomes" id="UP000256629">
    <property type="component" value="Unassembled WGS sequence"/>
</dbReference>
<feature type="domain" description="HPt" evidence="2">
    <location>
        <begin position="17"/>
        <end position="107"/>
    </location>
</feature>